<accession>A0ABR4Q9A8</accession>
<feature type="compositionally biased region" description="Low complexity" evidence="1">
    <location>
        <begin position="82"/>
        <end position="91"/>
    </location>
</feature>
<name>A0ABR4Q9A8_9CEST</name>
<evidence type="ECO:0000313" key="3">
    <source>
        <dbReference type="Proteomes" id="UP001651158"/>
    </source>
</evidence>
<feature type="compositionally biased region" description="Basic and acidic residues" evidence="1">
    <location>
        <begin position="93"/>
        <end position="104"/>
    </location>
</feature>
<gene>
    <name evidence="2" type="ORF">TcWFU_004967</name>
</gene>
<sequence length="104" mass="11148">MNAHLPSETQSSGHVVAAVNLTRHVCKGRISNSNLTSEQAASFCGRLQWTGTLDTSIPHAHLGVTRDHLTSSQFSTEIQLGSPVHHVSGSHPVHREGRGLPRGL</sequence>
<comment type="caution">
    <text evidence="2">The sequence shown here is derived from an EMBL/GenBank/DDBJ whole genome shotgun (WGS) entry which is preliminary data.</text>
</comment>
<feature type="region of interest" description="Disordered" evidence="1">
    <location>
        <begin position="82"/>
        <end position="104"/>
    </location>
</feature>
<protein>
    <submittedName>
        <fullName evidence="2">Uncharacterized protein</fullName>
    </submittedName>
</protein>
<reference evidence="2 3" key="1">
    <citation type="journal article" date="2022" name="Front. Cell. Infect. Microbiol.">
        <title>The Genomes of Two Strains of Taenia crassiceps the Animal Model for the Study of Human Cysticercosis.</title>
        <authorList>
            <person name="Bobes R.J."/>
            <person name="Estrada K."/>
            <person name="Rios-Valencia D.G."/>
            <person name="Calderon-Gallegos A."/>
            <person name="de la Torre P."/>
            <person name="Carrero J.C."/>
            <person name="Sanchez-Flores A."/>
            <person name="Laclette J.P."/>
        </authorList>
    </citation>
    <scope>NUCLEOTIDE SEQUENCE [LARGE SCALE GENOMIC DNA]</scope>
    <source>
        <strain evidence="2">WFUcys</strain>
    </source>
</reference>
<evidence type="ECO:0000313" key="2">
    <source>
        <dbReference type="EMBL" id="KAL5106206.1"/>
    </source>
</evidence>
<keyword evidence="3" id="KW-1185">Reference proteome</keyword>
<evidence type="ECO:0000256" key="1">
    <source>
        <dbReference type="SAM" id="MobiDB-lite"/>
    </source>
</evidence>
<proteinExistence type="predicted"/>
<dbReference type="Proteomes" id="UP001651158">
    <property type="component" value="Unassembled WGS sequence"/>
</dbReference>
<organism evidence="2 3">
    <name type="scientific">Taenia crassiceps</name>
    <dbReference type="NCBI Taxonomy" id="6207"/>
    <lineage>
        <taxon>Eukaryota</taxon>
        <taxon>Metazoa</taxon>
        <taxon>Spiralia</taxon>
        <taxon>Lophotrochozoa</taxon>
        <taxon>Platyhelminthes</taxon>
        <taxon>Cestoda</taxon>
        <taxon>Eucestoda</taxon>
        <taxon>Cyclophyllidea</taxon>
        <taxon>Taeniidae</taxon>
        <taxon>Taenia</taxon>
    </lineage>
</organism>
<dbReference type="EMBL" id="JAKROA010000006">
    <property type="protein sequence ID" value="KAL5106206.1"/>
    <property type="molecule type" value="Genomic_DNA"/>
</dbReference>